<evidence type="ECO:0000313" key="2">
    <source>
        <dbReference type="EMBL" id="MEJ5093975.1"/>
    </source>
</evidence>
<reference evidence="2 3" key="1">
    <citation type="submission" date="2023-12" db="EMBL/GenBank/DDBJ databases">
        <title>Gut-associated functions are favored during microbiome assembly across C. elegans life.</title>
        <authorList>
            <person name="Zimmermann J."/>
        </authorList>
    </citation>
    <scope>NUCLEOTIDE SEQUENCE [LARGE SCALE GENOMIC DNA]</scope>
    <source>
        <strain evidence="2 3">JUb134</strain>
    </source>
</reference>
<dbReference type="Pfam" id="PF13641">
    <property type="entry name" value="Glyco_tranf_2_3"/>
    <property type="match status" value="1"/>
</dbReference>
<comment type="caution">
    <text evidence="2">The sequence shown here is derived from an EMBL/GenBank/DDBJ whole genome shotgun (WGS) entry which is preliminary data.</text>
</comment>
<keyword evidence="1" id="KW-0812">Transmembrane</keyword>
<keyword evidence="3" id="KW-1185">Reference proteome</keyword>
<name>A0ABU8Q3B1_9SPHN</name>
<dbReference type="SUPFAM" id="SSF53448">
    <property type="entry name" value="Nucleotide-diphospho-sugar transferases"/>
    <property type="match status" value="1"/>
</dbReference>
<dbReference type="NCBIfam" id="NF011307">
    <property type="entry name" value="PRK14716.1-5"/>
    <property type="match status" value="1"/>
</dbReference>
<keyword evidence="1" id="KW-0472">Membrane</keyword>
<dbReference type="InterPro" id="IPR029044">
    <property type="entry name" value="Nucleotide-diphossugar_trans"/>
</dbReference>
<dbReference type="GO" id="GO:0016740">
    <property type="term" value="F:transferase activity"/>
    <property type="evidence" value="ECO:0007669"/>
    <property type="project" value="UniProtKB-KW"/>
</dbReference>
<accession>A0ABU8Q3B1</accession>
<feature type="transmembrane region" description="Helical" evidence="1">
    <location>
        <begin position="20"/>
        <end position="41"/>
    </location>
</feature>
<keyword evidence="2" id="KW-0808">Transferase</keyword>
<keyword evidence="1" id="KW-1133">Transmembrane helix</keyword>
<sequence length="462" mass="50146">MGGLATAIGVLDGVLHEVVLFAAFGFLIGGADDLATDLVHFGRRLRPRRKAAEPTPPGAYTPGRLAVFVPAWDEAAVIGLMLRSALARFDHPDYRIYAGTYSNDPATVSAVQAVAQEDPRVRLVVCPRAGPTTKADCLNALWHALLADQRAEGHPFKGVVLHDAEDLVHPEELRLLDQGLDHATTVQLPVLPLADPRSRWISGHYIDEFAEAHGKLMPVRQALGAGLPLAGTGCAIAVPMLARIAIARGGVPFDEASLTEDYELGLTIAMLGGRGLFLNVRETGGDQPVGVRAYFPATLDAAVRQKARWMIGIALAGWDRIGWAARGRATDHWMRMRDRRTILAVPVLAAAYVALVCWGISESIHWLIGTSRADATPAMRLLLMLNSALLLWRIAMRAHFVGRRCGWKEGARSVPRAIIANLVALLAARRAIFRYLAMLRGAELRWDKTAHHFPTFAGEAAA</sequence>
<evidence type="ECO:0000256" key="1">
    <source>
        <dbReference type="SAM" id="Phobius"/>
    </source>
</evidence>
<dbReference type="Gene3D" id="3.90.550.10">
    <property type="entry name" value="Spore Coat Polysaccharide Biosynthesis Protein SpsA, Chain A"/>
    <property type="match status" value="1"/>
</dbReference>
<evidence type="ECO:0000313" key="3">
    <source>
        <dbReference type="Proteomes" id="UP001380365"/>
    </source>
</evidence>
<organism evidence="2 3">
    <name type="scientific">Sphingomonas molluscorum</name>
    <dbReference type="NCBI Taxonomy" id="418184"/>
    <lineage>
        <taxon>Bacteria</taxon>
        <taxon>Pseudomonadati</taxon>
        <taxon>Pseudomonadota</taxon>
        <taxon>Alphaproteobacteria</taxon>
        <taxon>Sphingomonadales</taxon>
        <taxon>Sphingomonadaceae</taxon>
        <taxon>Sphingomonas</taxon>
    </lineage>
</organism>
<feature type="transmembrane region" description="Helical" evidence="1">
    <location>
        <begin position="342"/>
        <end position="361"/>
    </location>
</feature>
<dbReference type="Proteomes" id="UP001380365">
    <property type="component" value="Unassembled WGS sequence"/>
</dbReference>
<protein>
    <submittedName>
        <fullName evidence="2">Glycosyl transferase family protein</fullName>
    </submittedName>
</protein>
<proteinExistence type="predicted"/>
<dbReference type="RefSeq" id="WP_339538007.1">
    <property type="nucleotide sequence ID" value="NZ_JBBGZA010000001.1"/>
</dbReference>
<dbReference type="EMBL" id="JBBGZA010000001">
    <property type="protein sequence ID" value="MEJ5093975.1"/>
    <property type="molecule type" value="Genomic_DNA"/>
</dbReference>
<feature type="transmembrane region" description="Helical" evidence="1">
    <location>
        <begin position="377"/>
        <end position="396"/>
    </location>
</feature>
<gene>
    <name evidence="2" type="ORF">WH159_05425</name>
</gene>